<evidence type="ECO:0000313" key="1">
    <source>
        <dbReference type="EMBL" id="MBN8120533.1"/>
    </source>
</evidence>
<comment type="caution">
    <text evidence="1">The sequence shown here is derived from an EMBL/GenBank/DDBJ whole genome shotgun (WGS) entry which is preliminary data.</text>
</comment>
<dbReference type="AlphaFoldDB" id="A0AAW4H8R0"/>
<dbReference type="RefSeq" id="WP_206622394.1">
    <property type="nucleotide sequence ID" value="NZ_JAFKOQ010000001.1"/>
</dbReference>
<reference evidence="1" key="1">
    <citation type="submission" date="2021-03" db="EMBL/GenBank/DDBJ databases">
        <title>Study of the foodborne Vibrio vulnificus isolates from China.</title>
        <authorList>
            <person name="Zheng Z."/>
            <person name="Ye L."/>
        </authorList>
    </citation>
    <scope>NUCLEOTIDE SEQUENCE</scope>
    <source>
        <strain evidence="1">Vv1582</strain>
    </source>
</reference>
<evidence type="ECO:0000313" key="2">
    <source>
        <dbReference type="Proteomes" id="UP000664056"/>
    </source>
</evidence>
<dbReference type="InterPro" id="IPR047666">
    <property type="entry name" value="ANR_neg_reg"/>
</dbReference>
<organism evidence="1 2">
    <name type="scientific">Vibrio vulnificus</name>
    <dbReference type="NCBI Taxonomy" id="672"/>
    <lineage>
        <taxon>Bacteria</taxon>
        <taxon>Pseudomonadati</taxon>
        <taxon>Pseudomonadota</taxon>
        <taxon>Gammaproteobacteria</taxon>
        <taxon>Vibrionales</taxon>
        <taxon>Vibrionaceae</taxon>
        <taxon>Vibrio</taxon>
    </lineage>
</organism>
<dbReference type="EMBL" id="JAFKOQ010000001">
    <property type="protein sequence ID" value="MBN8120533.1"/>
    <property type="molecule type" value="Genomic_DNA"/>
</dbReference>
<sequence length="60" mass="6874">MIESSLYLTVAKEAAEAEREGRYKRAAELWINCSDLAYTKKNQRWATCRAEFCSKRGVLG</sequence>
<dbReference type="Proteomes" id="UP000664056">
    <property type="component" value="Unassembled WGS sequence"/>
</dbReference>
<dbReference type="NCBIfam" id="NF033650">
    <property type="entry name" value="ANR_neg_reg"/>
    <property type="match status" value="1"/>
</dbReference>
<accession>A0AAW4H8R0</accession>
<gene>
    <name evidence="1" type="ORF">J0J18_02220</name>
</gene>
<proteinExistence type="predicted"/>
<name>A0AAW4H8R0_VIBVL</name>
<protein>
    <submittedName>
        <fullName evidence="1">ANR family transcriptional regulator</fullName>
    </submittedName>
</protein>